<dbReference type="PROSITE" id="PS51420">
    <property type="entry name" value="RHO"/>
    <property type="match status" value="1"/>
</dbReference>
<proteinExistence type="evidence at transcript level"/>
<dbReference type="SUPFAM" id="SSF52540">
    <property type="entry name" value="P-loop containing nucleoside triphosphate hydrolases"/>
    <property type="match status" value="1"/>
</dbReference>
<evidence type="ECO:0000256" key="1">
    <source>
        <dbReference type="ARBA" id="ARBA00022741"/>
    </source>
</evidence>
<dbReference type="KEGG" id="hmg:100205865"/>
<dbReference type="SMART" id="SM00174">
    <property type="entry name" value="RHO"/>
    <property type="match status" value="1"/>
</dbReference>
<dbReference type="Gene3D" id="3.40.50.300">
    <property type="entry name" value="P-loop containing nucleotide triphosphate hydrolases"/>
    <property type="match status" value="1"/>
</dbReference>
<dbReference type="PROSITE" id="PS51419">
    <property type="entry name" value="RAB"/>
    <property type="match status" value="1"/>
</dbReference>
<dbReference type="NCBIfam" id="TIGR00231">
    <property type="entry name" value="small_GTP"/>
    <property type="match status" value="1"/>
</dbReference>
<organism evidence="3">
    <name type="scientific">Hydra vulgaris</name>
    <name type="common">Hydra</name>
    <name type="synonym">Hydra attenuata</name>
    <dbReference type="NCBI Taxonomy" id="6087"/>
    <lineage>
        <taxon>Eukaryota</taxon>
        <taxon>Metazoa</taxon>
        <taxon>Cnidaria</taxon>
        <taxon>Hydrozoa</taxon>
        <taxon>Hydroidolina</taxon>
        <taxon>Anthoathecata</taxon>
        <taxon>Aplanulata</taxon>
        <taxon>Hydridae</taxon>
        <taxon>Hydra</taxon>
    </lineage>
</organism>
<dbReference type="GO" id="GO:0003924">
    <property type="term" value="F:GTPase activity"/>
    <property type="evidence" value="ECO:0007669"/>
    <property type="project" value="InterPro"/>
</dbReference>
<sequence length="218" mass="24645">MNNQRQKADKKVVILGNSKVGKSCLINRYMNKTFSENTISTIGCCHFLKQWGEKNIAVWDTGGQEKFNAINSFYCRYAHAVILCYCLNDRSSFEAIDTNFIPLLSSVSENCLIVLAGTKLDLLNTSTVDNSNQRAVLPEEAIAKSLELTQRFKSPVDPQGKRPVFETSAKENIQVQELFEFVFKILVTETCCELEPNAPLETVTLEVSYFNKFKKKCC</sequence>
<dbReference type="InterPro" id="IPR027417">
    <property type="entry name" value="P-loop_NTPase"/>
</dbReference>
<reference evidence="3" key="1">
    <citation type="journal article" date="2013" name="Genome Biol. Evol.">
        <title>Punctuated emergences of genetic and phenotypic innovations in eumetazoan, bilaterian, euteleostome, and hominidae ancestors.</title>
        <authorList>
            <person name="Wenger Y."/>
            <person name="Galliot B."/>
        </authorList>
    </citation>
    <scope>NUCLEOTIDE SEQUENCE</scope>
    <source>
        <tissue evidence="3">Whole animals</tissue>
    </source>
</reference>
<dbReference type="InterPro" id="IPR001806">
    <property type="entry name" value="Small_GTPase"/>
</dbReference>
<dbReference type="AlphaFoldDB" id="T2M3V6"/>
<gene>
    <name evidence="3" type="primary">RAB20</name>
</gene>
<accession>T2M3V6</accession>
<dbReference type="Pfam" id="PF00071">
    <property type="entry name" value="Ras"/>
    <property type="match status" value="1"/>
</dbReference>
<dbReference type="PRINTS" id="PR00449">
    <property type="entry name" value="RASTRNSFRMNG"/>
</dbReference>
<keyword evidence="1" id="KW-0547">Nucleotide-binding</keyword>
<evidence type="ECO:0000313" key="3">
    <source>
        <dbReference type="EMBL" id="CDG66968.1"/>
    </source>
</evidence>
<protein>
    <submittedName>
        <fullName evidence="3">Ras-related protein Rab-20</fullName>
    </submittedName>
</protein>
<dbReference type="PROSITE" id="PS51421">
    <property type="entry name" value="RAS"/>
    <property type="match status" value="1"/>
</dbReference>
<keyword evidence="2" id="KW-0342">GTP-binding</keyword>
<dbReference type="OrthoDB" id="25896at2759"/>
<dbReference type="GO" id="GO:0005525">
    <property type="term" value="F:GTP binding"/>
    <property type="evidence" value="ECO:0007669"/>
    <property type="project" value="UniProtKB-KW"/>
</dbReference>
<dbReference type="InterPro" id="IPR005225">
    <property type="entry name" value="Small_GTP-bd"/>
</dbReference>
<dbReference type="PANTHER" id="PTHR24073">
    <property type="entry name" value="DRAB5-RELATED"/>
    <property type="match status" value="1"/>
</dbReference>
<name>T2M3V6_HYDVU</name>
<dbReference type="FunFam" id="3.40.50.300:FF:001447">
    <property type="entry name" value="Ras-related protein Rab-1B"/>
    <property type="match status" value="1"/>
</dbReference>
<dbReference type="SMART" id="SM00175">
    <property type="entry name" value="RAB"/>
    <property type="match status" value="1"/>
</dbReference>
<dbReference type="SMART" id="SM00173">
    <property type="entry name" value="RAS"/>
    <property type="match status" value="1"/>
</dbReference>
<dbReference type="EMBL" id="HAAD01000736">
    <property type="protein sequence ID" value="CDG66968.1"/>
    <property type="molecule type" value="mRNA"/>
</dbReference>
<evidence type="ECO:0000256" key="2">
    <source>
        <dbReference type="ARBA" id="ARBA00023134"/>
    </source>
</evidence>